<dbReference type="Pfam" id="PF00465">
    <property type="entry name" value="Fe-ADH"/>
    <property type="match status" value="1"/>
</dbReference>
<accession>E7C6L0</accession>
<dbReference type="GO" id="GO:0017000">
    <property type="term" value="P:antibiotic biosynthetic process"/>
    <property type="evidence" value="ECO:0007669"/>
    <property type="project" value="InterPro"/>
</dbReference>
<dbReference type="Gene3D" id="1.20.1090.10">
    <property type="entry name" value="Dehydroquinate synthase-like - alpha domain"/>
    <property type="match status" value="1"/>
</dbReference>
<keyword evidence="3" id="KW-0560">Oxidoreductase</keyword>
<dbReference type="Gene3D" id="3.40.50.1970">
    <property type="match status" value="1"/>
</dbReference>
<sequence>MLTGQSIFLVADSVAYAASGAEAILRPLLANRTVTIFDSFEPNPKLADVEACAAALRESKPETLLAVGGGTAMDVAKLANWLSAQNVGKEEILRGEWASPQTPLPLIAVPTTAGTGSEATHFAVVYADGDKHSVAHPLMRPTVAVVDASLTASLPPMLTAHSGLDALCQAIESIWAIGADETSLQFAREGLVLAWENLEAAVNAPTPAARDAMARAAHLAGQAINLTKTTVPHALSYTITSAHGLPHGAAVALTLGAALVFNSEVSETDCLDARGAVVVRERMAMIYETLGARDAAEAARRFEALVKSIGCPASLAKVGITEAAQVDHICTTVNVERLANNPRRLTTKDLRGLLQ</sequence>
<dbReference type="InterPro" id="IPR035873">
    <property type="entry name" value="PhpC"/>
</dbReference>
<reference evidence="6" key="1">
    <citation type="submission" date="2010-01" db="EMBL/GenBank/DDBJ databases">
        <title>Genome fragments of uncultured bacteria from the North Pacific subtropical Gyre.</title>
        <authorList>
            <person name="Pham V.D."/>
            <person name="Delong E.F."/>
        </authorList>
    </citation>
    <scope>NUCLEOTIDE SEQUENCE</scope>
</reference>
<evidence type="ECO:0000259" key="4">
    <source>
        <dbReference type="Pfam" id="PF00465"/>
    </source>
</evidence>
<dbReference type="InterPro" id="IPR056798">
    <property type="entry name" value="ADH_Fe_C"/>
</dbReference>
<dbReference type="Pfam" id="PF25137">
    <property type="entry name" value="ADH_Fe_C"/>
    <property type="match status" value="1"/>
</dbReference>
<dbReference type="EMBL" id="GU568005">
    <property type="protein sequence ID" value="ADI23084.1"/>
    <property type="molecule type" value="Genomic_DNA"/>
</dbReference>
<comment type="cofactor">
    <cofactor evidence="1">
        <name>Fe cation</name>
        <dbReference type="ChEBI" id="CHEBI:24875"/>
    </cofactor>
</comment>
<evidence type="ECO:0000256" key="1">
    <source>
        <dbReference type="ARBA" id="ARBA00001962"/>
    </source>
</evidence>
<name>E7C6L0_9GAMM</name>
<dbReference type="InterPro" id="IPR001670">
    <property type="entry name" value="ADH_Fe/GldA"/>
</dbReference>
<dbReference type="PANTHER" id="PTHR11496:SF103">
    <property type="entry name" value="DEHYDROGENASE, PUTATIVE-RELATED"/>
    <property type="match status" value="1"/>
</dbReference>
<dbReference type="InterPro" id="IPR018211">
    <property type="entry name" value="ADH_Fe_CS"/>
</dbReference>
<comment type="similarity">
    <text evidence="2">Belongs to the iron-containing alcohol dehydrogenase family.</text>
</comment>
<dbReference type="PROSITE" id="PS00913">
    <property type="entry name" value="ADH_IRON_1"/>
    <property type="match status" value="1"/>
</dbReference>
<protein>
    <submittedName>
        <fullName evidence="6">Alcohol dehydrogenase, class IV</fullName>
    </submittedName>
</protein>
<feature type="domain" description="Fe-containing alcohol dehydrogenase-like C-terminal" evidence="5">
    <location>
        <begin position="159"/>
        <end position="354"/>
    </location>
</feature>
<evidence type="ECO:0000313" key="6">
    <source>
        <dbReference type="EMBL" id="ADI23084.1"/>
    </source>
</evidence>
<dbReference type="GO" id="GO:0046872">
    <property type="term" value="F:metal ion binding"/>
    <property type="evidence" value="ECO:0007669"/>
    <property type="project" value="InterPro"/>
</dbReference>
<evidence type="ECO:0000259" key="5">
    <source>
        <dbReference type="Pfam" id="PF25137"/>
    </source>
</evidence>
<evidence type="ECO:0000256" key="3">
    <source>
        <dbReference type="ARBA" id="ARBA00023002"/>
    </source>
</evidence>
<dbReference type="PANTHER" id="PTHR11496">
    <property type="entry name" value="ALCOHOL DEHYDROGENASE"/>
    <property type="match status" value="1"/>
</dbReference>
<organism evidence="6">
    <name type="scientific">uncultured gamma proteobacterium HF0770_07M15</name>
    <dbReference type="NCBI Taxonomy" id="723575"/>
    <lineage>
        <taxon>Bacteria</taxon>
        <taxon>Pseudomonadati</taxon>
        <taxon>Pseudomonadota</taxon>
        <taxon>Gammaproteobacteria</taxon>
        <taxon>environmental samples</taxon>
    </lineage>
</organism>
<proteinExistence type="inferred from homology"/>
<dbReference type="SUPFAM" id="SSF56796">
    <property type="entry name" value="Dehydroquinate synthase-like"/>
    <property type="match status" value="1"/>
</dbReference>
<dbReference type="GO" id="GO:0004022">
    <property type="term" value="F:alcohol dehydrogenase (NAD+) activity"/>
    <property type="evidence" value="ECO:0007669"/>
    <property type="project" value="TreeGrafter"/>
</dbReference>
<evidence type="ECO:0000256" key="2">
    <source>
        <dbReference type="ARBA" id="ARBA00007358"/>
    </source>
</evidence>
<dbReference type="FunFam" id="3.40.50.1970:FF:000003">
    <property type="entry name" value="Alcohol dehydrogenase, iron-containing"/>
    <property type="match status" value="1"/>
</dbReference>
<feature type="domain" description="Alcohol dehydrogenase iron-type/glycerol dehydrogenase GldA" evidence="4">
    <location>
        <begin position="4"/>
        <end position="147"/>
    </location>
</feature>
<dbReference type="InterPro" id="IPR039697">
    <property type="entry name" value="Alcohol_dehydrogenase_Fe"/>
</dbReference>
<dbReference type="CDD" id="cd08182">
    <property type="entry name" value="HEPD"/>
    <property type="match status" value="1"/>
</dbReference>
<dbReference type="AlphaFoldDB" id="E7C6L0"/>